<dbReference type="EMBL" id="BAABWN010000020">
    <property type="protein sequence ID" value="GAA6170169.1"/>
    <property type="molecule type" value="Genomic_DNA"/>
</dbReference>
<accession>A0ABQ0AEU6</accession>
<dbReference type="Proteomes" id="UP001465153">
    <property type="component" value="Unassembled WGS sequence"/>
</dbReference>
<evidence type="ECO:0000313" key="2">
    <source>
        <dbReference type="Proteomes" id="UP001465153"/>
    </source>
</evidence>
<reference evidence="1 2" key="1">
    <citation type="submission" date="2024-04" db="EMBL/GenBank/DDBJ databases">
        <title>Draft genome sequence of Sessilibacter corallicola NBRC 116591.</title>
        <authorList>
            <person name="Miyakawa T."/>
            <person name="Kusuya Y."/>
            <person name="Miura T."/>
        </authorList>
    </citation>
    <scope>NUCLEOTIDE SEQUENCE [LARGE SCALE GENOMIC DNA]</scope>
    <source>
        <strain evidence="1 2">KU-00831-HH</strain>
    </source>
</reference>
<gene>
    <name evidence="1" type="ORF">NBRC116591_39820</name>
</gene>
<keyword evidence="2" id="KW-1185">Reference proteome</keyword>
<comment type="caution">
    <text evidence="1">The sequence shown here is derived from an EMBL/GenBank/DDBJ whole genome shotgun (WGS) entry which is preliminary data.</text>
</comment>
<protein>
    <submittedName>
        <fullName evidence="1">Uncharacterized protein</fullName>
    </submittedName>
</protein>
<name>A0ABQ0AEU6_9GAMM</name>
<proteinExistence type="predicted"/>
<organism evidence="1 2">
    <name type="scientific">Sessilibacter corallicola</name>
    <dbReference type="NCBI Taxonomy" id="2904075"/>
    <lineage>
        <taxon>Bacteria</taxon>
        <taxon>Pseudomonadati</taxon>
        <taxon>Pseudomonadota</taxon>
        <taxon>Gammaproteobacteria</taxon>
        <taxon>Cellvibrionales</taxon>
        <taxon>Cellvibrionaceae</taxon>
        <taxon>Sessilibacter</taxon>
    </lineage>
</organism>
<evidence type="ECO:0000313" key="1">
    <source>
        <dbReference type="EMBL" id="GAA6170169.1"/>
    </source>
</evidence>
<sequence>MAFNRATKITTENRYIGSQKTPVNYSETLNLNKKDTQYHLAQVTWH</sequence>